<name>A0ACC1MW17_9HYPO</name>
<comment type="caution">
    <text evidence="1">The sequence shown here is derived from an EMBL/GenBank/DDBJ whole genome shotgun (WGS) entry which is preliminary data.</text>
</comment>
<dbReference type="EMBL" id="JANJQO010001512">
    <property type="protein sequence ID" value="KAJ2970566.1"/>
    <property type="molecule type" value="Genomic_DNA"/>
</dbReference>
<proteinExistence type="predicted"/>
<gene>
    <name evidence="1" type="ORF">NQ176_g8131</name>
</gene>
<evidence type="ECO:0000313" key="2">
    <source>
        <dbReference type="Proteomes" id="UP001143910"/>
    </source>
</evidence>
<organism evidence="1 2">
    <name type="scientific">Zarea fungicola</name>
    <dbReference type="NCBI Taxonomy" id="93591"/>
    <lineage>
        <taxon>Eukaryota</taxon>
        <taxon>Fungi</taxon>
        <taxon>Dikarya</taxon>
        <taxon>Ascomycota</taxon>
        <taxon>Pezizomycotina</taxon>
        <taxon>Sordariomycetes</taxon>
        <taxon>Hypocreomycetidae</taxon>
        <taxon>Hypocreales</taxon>
        <taxon>Cordycipitaceae</taxon>
        <taxon>Zarea</taxon>
    </lineage>
</organism>
<accession>A0ACC1MW17</accession>
<sequence>MATGNPLKTAIRVLWGDVQTNQPWHRIVKNSIACLVALIIAILPHFASGQPFLIIMVVVFAHPAQRMGLLIESLLMIIIGAFLGVVWSMLGLYLANLVLQQNHSAAYAIRGVFLLVAALVHGFIRSHSPRLLNFILFLLVIVLITVQVPTNENVILFTQLYVPVCLGAAVSLLTNLALFPELSSSYLGDSAITTIAEAMETLSRSTYWFVTPGGDPEEVRQQRSQQHSSFSRKKRSSVLSIPFLKRLMATKLWRKFVSSFPSPFTSPGKLNQTQVPIELTSLANLTERKAIIRSQLRACRAAQDEVNFEISLSKLPPDVMRPITMNSMTNLIQGIITVISACENKFVLLDANTTEPLPISSRGDGILAETSHSSRDSPWLGKVRKRKPANSSRADAVKPIKEIEAGSAELVEHILLCIRQPVMDLHNALKEATELLISCLAYCLQVAKLPSGAVAPKTIMLTNLDTRIDLFANAIVLFDAESAEALKTAATDSEGPSLDLMPRMETFLISSFILALRQSAGHVMLMLRHSRTLVELRQNGSNRSKLWLPKYASLRQWLSSGAGDQISASVTDGGVQGNRNAARELNLTATDKGVQGSNRTESGHGGIASAASSIHDGANDGANGQAENKPSTLSWFQKVRISAADGLEWVQKSKDLVYAIKLAMAIFLVTWPALVPSWNQWYSEVRGIWAPLQLVFVFDLVIGTSLFGFFIRLFGVVLGGVVGYLSYEIARGNRIGVVAVVIFGIVPSVYVQVTTEYIKAGMVSVISMSVVALCRPESLTPHEE</sequence>
<reference evidence="1" key="1">
    <citation type="submission" date="2022-08" db="EMBL/GenBank/DDBJ databases">
        <title>Genome Sequence of Lecanicillium fungicola.</title>
        <authorList>
            <person name="Buettner E."/>
        </authorList>
    </citation>
    <scope>NUCLEOTIDE SEQUENCE</scope>
    <source>
        <strain evidence="1">Babe33</strain>
    </source>
</reference>
<dbReference type="Proteomes" id="UP001143910">
    <property type="component" value="Unassembled WGS sequence"/>
</dbReference>
<keyword evidence="2" id="KW-1185">Reference proteome</keyword>
<protein>
    <submittedName>
        <fullName evidence="1">Uncharacterized protein</fullName>
    </submittedName>
</protein>
<evidence type="ECO:0000313" key="1">
    <source>
        <dbReference type="EMBL" id="KAJ2970566.1"/>
    </source>
</evidence>